<dbReference type="GO" id="GO:0004674">
    <property type="term" value="F:protein serine/threonine kinase activity"/>
    <property type="evidence" value="ECO:0007669"/>
    <property type="project" value="UniProtKB-KW"/>
</dbReference>
<feature type="transmembrane region" description="Helical" evidence="1">
    <location>
        <begin position="308"/>
        <end position="328"/>
    </location>
</feature>
<keyword evidence="3" id="KW-0723">Serine/threonine-protein kinase</keyword>
<dbReference type="AlphaFoldDB" id="A0A9X1QSH2"/>
<organism evidence="3 4">
    <name type="scientific">Corynebacterium uropygiale</name>
    <dbReference type="NCBI Taxonomy" id="1775911"/>
    <lineage>
        <taxon>Bacteria</taxon>
        <taxon>Bacillati</taxon>
        <taxon>Actinomycetota</taxon>
        <taxon>Actinomycetes</taxon>
        <taxon>Mycobacteriales</taxon>
        <taxon>Corynebacteriaceae</taxon>
        <taxon>Corynebacterium</taxon>
    </lineage>
</organism>
<name>A0A9X1QSH2_9CORY</name>
<dbReference type="PROSITE" id="PS00108">
    <property type="entry name" value="PROTEIN_KINASE_ST"/>
    <property type="match status" value="1"/>
</dbReference>
<keyword evidence="1" id="KW-0812">Transmembrane</keyword>
<reference evidence="3" key="1">
    <citation type="submission" date="2022-01" db="EMBL/GenBank/DDBJ databases">
        <title>Corynebacterium sp. nov isolated from isolated from the feces of the greater white-fronted geese (Anser albifrons) at Poyang Lake, PR China.</title>
        <authorList>
            <person name="Liu Q."/>
        </authorList>
    </citation>
    <scope>NUCLEOTIDE SEQUENCE</scope>
    <source>
        <strain evidence="3">JCM 32435</strain>
    </source>
</reference>
<accession>A0A9X1QSH2</accession>
<dbReference type="CDD" id="cd14014">
    <property type="entry name" value="STKc_PknB_like"/>
    <property type="match status" value="1"/>
</dbReference>
<dbReference type="GO" id="GO:0005524">
    <property type="term" value="F:ATP binding"/>
    <property type="evidence" value="ECO:0007669"/>
    <property type="project" value="InterPro"/>
</dbReference>
<comment type="caution">
    <text evidence="3">The sequence shown here is derived from an EMBL/GenBank/DDBJ whole genome shotgun (WGS) entry which is preliminary data.</text>
</comment>
<evidence type="ECO:0000256" key="1">
    <source>
        <dbReference type="SAM" id="Phobius"/>
    </source>
</evidence>
<keyword evidence="3" id="KW-0808">Transferase</keyword>
<evidence type="ECO:0000259" key="2">
    <source>
        <dbReference type="PROSITE" id="PS50011"/>
    </source>
</evidence>
<evidence type="ECO:0000313" key="3">
    <source>
        <dbReference type="EMBL" id="MCF4007562.1"/>
    </source>
</evidence>
<dbReference type="PROSITE" id="PS50011">
    <property type="entry name" value="PROTEIN_KINASE_DOM"/>
    <property type="match status" value="1"/>
</dbReference>
<gene>
    <name evidence="3" type="ORF">L1O03_10335</name>
</gene>
<dbReference type="Gene3D" id="1.10.510.10">
    <property type="entry name" value="Transferase(Phosphotransferase) domain 1"/>
    <property type="match status" value="1"/>
</dbReference>
<dbReference type="InterPro" id="IPR000719">
    <property type="entry name" value="Prot_kinase_dom"/>
</dbReference>
<keyword evidence="1" id="KW-0472">Membrane</keyword>
<dbReference type="SUPFAM" id="SSF56112">
    <property type="entry name" value="Protein kinase-like (PK-like)"/>
    <property type="match status" value="1"/>
</dbReference>
<dbReference type="SMART" id="SM00220">
    <property type="entry name" value="S_TKc"/>
    <property type="match status" value="1"/>
</dbReference>
<keyword evidence="4" id="KW-1185">Reference proteome</keyword>
<dbReference type="RefSeq" id="WP_236119697.1">
    <property type="nucleotide sequence ID" value="NZ_JAKGSI010000005.1"/>
</dbReference>
<proteinExistence type="predicted"/>
<evidence type="ECO:0000313" key="4">
    <source>
        <dbReference type="Proteomes" id="UP001139336"/>
    </source>
</evidence>
<dbReference type="InterPro" id="IPR011009">
    <property type="entry name" value="Kinase-like_dom_sf"/>
</dbReference>
<dbReference type="PANTHER" id="PTHR44329:SF214">
    <property type="entry name" value="PROTEIN KINASE DOMAIN-CONTAINING PROTEIN"/>
    <property type="match status" value="1"/>
</dbReference>
<dbReference type="Pfam" id="PF00069">
    <property type="entry name" value="Pkinase"/>
    <property type="match status" value="1"/>
</dbReference>
<feature type="domain" description="Protein kinase" evidence="2">
    <location>
        <begin position="17"/>
        <end position="297"/>
    </location>
</feature>
<dbReference type="PANTHER" id="PTHR44329">
    <property type="entry name" value="SERINE/THREONINE-PROTEIN KINASE TNNI3K-RELATED"/>
    <property type="match status" value="1"/>
</dbReference>
<dbReference type="Proteomes" id="UP001139336">
    <property type="component" value="Unassembled WGS sequence"/>
</dbReference>
<protein>
    <submittedName>
        <fullName evidence="3">Serine/threonine protein kinase</fullName>
    </submittedName>
</protein>
<keyword evidence="1" id="KW-1133">Transmembrane helix</keyword>
<keyword evidence="3" id="KW-0418">Kinase</keyword>
<dbReference type="Gene3D" id="3.30.200.20">
    <property type="entry name" value="Phosphorylase Kinase, domain 1"/>
    <property type="match status" value="1"/>
</dbReference>
<dbReference type="InterPro" id="IPR051681">
    <property type="entry name" value="Ser/Thr_Kinases-Pseudokinases"/>
</dbReference>
<sequence>MRRVHPVFHYGETVDDYSVVRPLFLAESVQVYEVLNTHLQRTECLKLLTPRHPLDVSSQWDEARRASQTGHPGIVPVYRTGVVRSPTTSVNCPWFTMAYGEYGDLYRLKDFMDESGWDPVRQRDTFLTLLTQVAGTLDGLHRLDRPVVHGDIKPGNIVVSGHRSGQLRALISDFGLNMAGEGHRSMGGTPAYMAPECFEESAAHPTRDRYAFAVMVFEMLCGRRPLEVGTDSAHSWEIYTAYADIQKHAPRPRFSDYYPGAGARSVDELFRRALSVNPAERPESCTAFITDIGDALTGARRRRRAKKAVVAGAAALIVVGGGAALATGSHPRARFTCRAHAPARMSWRASTLLRRAPDSMRSKPLMSRPRRTRTWMFTRAVPSR</sequence>
<dbReference type="InterPro" id="IPR008271">
    <property type="entry name" value="Ser/Thr_kinase_AS"/>
</dbReference>
<dbReference type="EMBL" id="JAKGSI010000005">
    <property type="protein sequence ID" value="MCF4007562.1"/>
    <property type="molecule type" value="Genomic_DNA"/>
</dbReference>